<keyword evidence="2" id="KW-0963">Cytoplasm</keyword>
<dbReference type="Gene3D" id="3.30.1310.10">
    <property type="entry name" value="Nucleoid-associated protein YbaB-like domain"/>
    <property type="match status" value="1"/>
</dbReference>
<organism evidence="4 5">
    <name type="scientific">Gimibacter soli</name>
    <dbReference type="NCBI Taxonomy" id="3024400"/>
    <lineage>
        <taxon>Bacteria</taxon>
        <taxon>Pseudomonadati</taxon>
        <taxon>Pseudomonadota</taxon>
        <taxon>Alphaproteobacteria</taxon>
        <taxon>Kordiimonadales</taxon>
        <taxon>Temperatibacteraceae</taxon>
        <taxon>Gimibacter</taxon>
    </lineage>
</organism>
<dbReference type="GO" id="GO:0003677">
    <property type="term" value="F:DNA binding"/>
    <property type="evidence" value="ECO:0007669"/>
    <property type="project" value="UniProtKB-UniRule"/>
</dbReference>
<keyword evidence="3" id="KW-0175">Coiled coil</keyword>
<gene>
    <name evidence="4" type="ORF">PH603_03985</name>
</gene>
<comment type="similarity">
    <text evidence="2">Belongs to the YbaB/EbfC family.</text>
</comment>
<dbReference type="Proteomes" id="UP001217500">
    <property type="component" value="Chromosome"/>
</dbReference>
<dbReference type="KEGG" id="gso:PH603_03985"/>
<dbReference type="RefSeq" id="WP_289504649.1">
    <property type="nucleotide sequence ID" value="NZ_CP116805.1"/>
</dbReference>
<dbReference type="NCBIfam" id="TIGR00103">
    <property type="entry name" value="DNA_YbaB_EbfC"/>
    <property type="match status" value="1"/>
</dbReference>
<keyword evidence="5" id="KW-1185">Reference proteome</keyword>
<keyword evidence="1 2" id="KW-0238">DNA-binding</keyword>
<reference evidence="4" key="1">
    <citation type="submission" date="2023-01" db="EMBL/GenBank/DDBJ databases">
        <title>The genome sequence of Kordiimonadaceae bacterium 6D33.</title>
        <authorList>
            <person name="Liu Y."/>
        </authorList>
    </citation>
    <scope>NUCLEOTIDE SEQUENCE</scope>
    <source>
        <strain evidence="4">6D33</strain>
    </source>
</reference>
<protein>
    <recommendedName>
        <fullName evidence="2">Nucleoid-associated protein PH603_03985</fullName>
    </recommendedName>
</protein>
<proteinExistence type="inferred from homology"/>
<comment type="subcellular location">
    <subcellularLocation>
        <location evidence="2">Cytoplasm</location>
        <location evidence="2">Nucleoid</location>
    </subcellularLocation>
</comment>
<evidence type="ECO:0000256" key="3">
    <source>
        <dbReference type="SAM" id="Coils"/>
    </source>
</evidence>
<dbReference type="AlphaFoldDB" id="A0AAF0BMS5"/>
<dbReference type="GO" id="GO:0043590">
    <property type="term" value="C:bacterial nucleoid"/>
    <property type="evidence" value="ECO:0007669"/>
    <property type="project" value="UniProtKB-UniRule"/>
</dbReference>
<dbReference type="PANTHER" id="PTHR33449">
    <property type="entry name" value="NUCLEOID-ASSOCIATED PROTEIN YBAB"/>
    <property type="match status" value="1"/>
</dbReference>
<dbReference type="GO" id="GO:0005829">
    <property type="term" value="C:cytosol"/>
    <property type="evidence" value="ECO:0007669"/>
    <property type="project" value="TreeGrafter"/>
</dbReference>
<dbReference type="PANTHER" id="PTHR33449:SF1">
    <property type="entry name" value="NUCLEOID-ASSOCIATED PROTEIN YBAB"/>
    <property type="match status" value="1"/>
</dbReference>
<dbReference type="InterPro" id="IPR036894">
    <property type="entry name" value="YbaB-like_sf"/>
</dbReference>
<comment type="subunit">
    <text evidence="2">Homodimer.</text>
</comment>
<comment type="function">
    <text evidence="2">Binds to DNA and alters its conformation. May be involved in regulation of gene expression, nucleoid organization and DNA protection.</text>
</comment>
<dbReference type="Pfam" id="PF02575">
    <property type="entry name" value="YbaB_DNA_bd"/>
    <property type="match status" value="1"/>
</dbReference>
<dbReference type="SUPFAM" id="SSF82607">
    <property type="entry name" value="YbaB-like"/>
    <property type="match status" value="1"/>
</dbReference>
<accession>A0AAF0BMS5</accession>
<dbReference type="PIRSF" id="PIRSF004555">
    <property type="entry name" value="UCP004555"/>
    <property type="match status" value="1"/>
</dbReference>
<dbReference type="EMBL" id="CP116805">
    <property type="protein sequence ID" value="WCL54916.1"/>
    <property type="molecule type" value="Genomic_DNA"/>
</dbReference>
<feature type="coiled-coil region" evidence="3">
    <location>
        <begin position="4"/>
        <end position="31"/>
    </location>
</feature>
<evidence type="ECO:0000313" key="5">
    <source>
        <dbReference type="Proteomes" id="UP001217500"/>
    </source>
</evidence>
<name>A0AAF0BMS5_9PROT</name>
<sequence length="107" mass="11273">MKNLSQMMKKAQEMQAKMADMQAGLDDLTVEGVAGGGMVKVTLTGKGDMKAINIDPSLFSGEEAEVLEDLIMAAHAQAKAKAEEAMKAQMAELTGGLGLPPGFKMPF</sequence>
<evidence type="ECO:0000256" key="2">
    <source>
        <dbReference type="HAMAP-Rule" id="MF_00274"/>
    </source>
</evidence>
<evidence type="ECO:0000256" key="1">
    <source>
        <dbReference type="ARBA" id="ARBA00023125"/>
    </source>
</evidence>
<dbReference type="HAMAP" id="MF_00274">
    <property type="entry name" value="DNA_YbaB_EbfC"/>
    <property type="match status" value="1"/>
</dbReference>
<dbReference type="InterPro" id="IPR004401">
    <property type="entry name" value="YbaB/EbfC"/>
</dbReference>
<evidence type="ECO:0000313" key="4">
    <source>
        <dbReference type="EMBL" id="WCL54916.1"/>
    </source>
</evidence>